<dbReference type="EMBL" id="FNMZ01000003">
    <property type="protein sequence ID" value="SDX09473.1"/>
    <property type="molecule type" value="Genomic_DNA"/>
</dbReference>
<dbReference type="Gene3D" id="3.30.450.80">
    <property type="entry name" value="Transcription factor LuxR-like, autoinducer-binding domain"/>
    <property type="match status" value="1"/>
</dbReference>
<dbReference type="GO" id="GO:0003677">
    <property type="term" value="F:DNA binding"/>
    <property type="evidence" value="ECO:0007669"/>
    <property type="project" value="UniProtKB-KW"/>
</dbReference>
<dbReference type="SUPFAM" id="SSF46894">
    <property type="entry name" value="C-terminal effector domain of the bipartite response regulators"/>
    <property type="match status" value="1"/>
</dbReference>
<dbReference type="RefSeq" id="WP_092681595.1">
    <property type="nucleotide sequence ID" value="NZ_FNMZ01000003.1"/>
</dbReference>
<dbReference type="Gene3D" id="1.10.10.10">
    <property type="entry name" value="Winged helix-like DNA-binding domain superfamily/Winged helix DNA-binding domain"/>
    <property type="match status" value="1"/>
</dbReference>
<keyword evidence="2 5" id="KW-0238">DNA-binding</keyword>
<reference evidence="5 6" key="1">
    <citation type="submission" date="2016-10" db="EMBL/GenBank/DDBJ databases">
        <authorList>
            <person name="de Groot N.N."/>
        </authorList>
    </citation>
    <scope>NUCLEOTIDE SEQUENCE [LARGE SCALE GENOMIC DNA]</scope>
    <source>
        <strain evidence="5 6">DSM 17890</strain>
    </source>
</reference>
<dbReference type="PROSITE" id="PS50043">
    <property type="entry name" value="HTH_LUXR_2"/>
    <property type="match status" value="1"/>
</dbReference>
<dbReference type="Pfam" id="PF00196">
    <property type="entry name" value="GerE"/>
    <property type="match status" value="1"/>
</dbReference>
<dbReference type="InterPro" id="IPR000792">
    <property type="entry name" value="Tscrpt_reg_LuxR_C"/>
</dbReference>
<dbReference type="PRINTS" id="PR00038">
    <property type="entry name" value="HTHLUXR"/>
</dbReference>
<feature type="domain" description="HTH luxR-type" evidence="4">
    <location>
        <begin position="174"/>
        <end position="239"/>
    </location>
</feature>
<gene>
    <name evidence="5" type="ORF">SAMN05444336_103284</name>
</gene>
<dbReference type="Proteomes" id="UP000199118">
    <property type="component" value="Unassembled WGS sequence"/>
</dbReference>
<evidence type="ECO:0000259" key="4">
    <source>
        <dbReference type="PROSITE" id="PS50043"/>
    </source>
</evidence>
<organism evidence="5 6">
    <name type="scientific">Albimonas donghaensis</name>
    <dbReference type="NCBI Taxonomy" id="356660"/>
    <lineage>
        <taxon>Bacteria</taxon>
        <taxon>Pseudomonadati</taxon>
        <taxon>Pseudomonadota</taxon>
        <taxon>Alphaproteobacteria</taxon>
        <taxon>Rhodobacterales</taxon>
        <taxon>Paracoccaceae</taxon>
        <taxon>Albimonas</taxon>
    </lineage>
</organism>
<dbReference type="SUPFAM" id="SSF75516">
    <property type="entry name" value="Pheromone-binding domain of LuxR-like quorum-sensing transcription factors"/>
    <property type="match status" value="1"/>
</dbReference>
<evidence type="ECO:0000313" key="5">
    <source>
        <dbReference type="EMBL" id="SDX09473.1"/>
    </source>
</evidence>
<protein>
    <submittedName>
        <fullName evidence="5">DNA-binding transcriptional regulator, CsgD family</fullName>
    </submittedName>
</protein>
<dbReference type="InterPro" id="IPR036693">
    <property type="entry name" value="TF_LuxR_autoind-bd_dom_sf"/>
</dbReference>
<sequence>MTERIKSIIEGLPEFRKVEDIRLFADLVRDVYDVDHVVYVVISFGGGATFGDYQFAEITYRADWSQRYLEENYKEADPTVVGAVQSFTPLDWKRLDWSAKKRRKLILEAVDAGVGNQGYTVPVRGPNGQFAVLTINKTCTDRVWERYIAETASDWLLVANFIHQKVLEIFDVKNEQEYVALSPRERDALAMISSGKSRTQIADQLKISENTLRVYLDSARNKLGGLNMPHAVAIAVRTGIINI</sequence>
<dbReference type="OrthoDB" id="9803630at2"/>
<dbReference type="Pfam" id="PF03472">
    <property type="entry name" value="Autoind_bind"/>
    <property type="match status" value="1"/>
</dbReference>
<dbReference type="InterPro" id="IPR016032">
    <property type="entry name" value="Sig_transdc_resp-reg_C-effctor"/>
</dbReference>
<dbReference type="PANTHER" id="PTHR44688">
    <property type="entry name" value="DNA-BINDING TRANSCRIPTIONAL ACTIVATOR DEVR_DOSR"/>
    <property type="match status" value="1"/>
</dbReference>
<keyword evidence="6" id="KW-1185">Reference proteome</keyword>
<evidence type="ECO:0000256" key="1">
    <source>
        <dbReference type="ARBA" id="ARBA00023015"/>
    </source>
</evidence>
<evidence type="ECO:0000256" key="3">
    <source>
        <dbReference type="ARBA" id="ARBA00023163"/>
    </source>
</evidence>
<evidence type="ECO:0000313" key="6">
    <source>
        <dbReference type="Proteomes" id="UP000199118"/>
    </source>
</evidence>
<dbReference type="PANTHER" id="PTHR44688:SF16">
    <property type="entry name" value="DNA-BINDING TRANSCRIPTIONAL ACTIVATOR DEVR_DOSR"/>
    <property type="match status" value="1"/>
</dbReference>
<evidence type="ECO:0000256" key="2">
    <source>
        <dbReference type="ARBA" id="ARBA00023125"/>
    </source>
</evidence>
<dbReference type="STRING" id="356660.SAMN05444336_103284"/>
<dbReference type="CDD" id="cd06170">
    <property type="entry name" value="LuxR_C_like"/>
    <property type="match status" value="1"/>
</dbReference>
<name>A0A1H2YWC3_9RHOB</name>
<dbReference type="SMART" id="SM00421">
    <property type="entry name" value="HTH_LUXR"/>
    <property type="match status" value="1"/>
</dbReference>
<dbReference type="AlphaFoldDB" id="A0A1H2YWC3"/>
<keyword evidence="1" id="KW-0805">Transcription regulation</keyword>
<proteinExistence type="predicted"/>
<dbReference type="InterPro" id="IPR005143">
    <property type="entry name" value="TF_LuxR_autoind-bd_dom"/>
</dbReference>
<dbReference type="InterPro" id="IPR036388">
    <property type="entry name" value="WH-like_DNA-bd_sf"/>
</dbReference>
<accession>A0A1H2YWC3</accession>
<keyword evidence="3" id="KW-0804">Transcription</keyword>
<dbReference type="GO" id="GO:0006355">
    <property type="term" value="P:regulation of DNA-templated transcription"/>
    <property type="evidence" value="ECO:0007669"/>
    <property type="project" value="InterPro"/>
</dbReference>